<dbReference type="KEGG" id="gfe:Gferi_14450"/>
<evidence type="ECO:0000313" key="3">
    <source>
        <dbReference type="Proteomes" id="UP000095743"/>
    </source>
</evidence>
<name>A0A1D8GID9_9FIRM</name>
<evidence type="ECO:0008006" key="4">
    <source>
        <dbReference type="Google" id="ProtNLM"/>
    </source>
</evidence>
<dbReference type="RefSeq" id="WP_069977678.1">
    <property type="nucleotide sequence ID" value="NZ_CP017269.1"/>
</dbReference>
<organism evidence="2 3">
    <name type="scientific">Geosporobacter ferrireducens</name>
    <dbReference type="NCBI Taxonomy" id="1424294"/>
    <lineage>
        <taxon>Bacteria</taxon>
        <taxon>Bacillati</taxon>
        <taxon>Bacillota</taxon>
        <taxon>Clostridia</taxon>
        <taxon>Peptostreptococcales</taxon>
        <taxon>Thermotaleaceae</taxon>
        <taxon>Geosporobacter</taxon>
    </lineage>
</organism>
<protein>
    <recommendedName>
        <fullName evidence="4">DUF5666 domain-containing protein</fullName>
    </recommendedName>
</protein>
<dbReference type="Proteomes" id="UP000095743">
    <property type="component" value="Chromosome"/>
</dbReference>
<dbReference type="STRING" id="1424294.Gferi_14450"/>
<feature type="signal peptide" evidence="1">
    <location>
        <begin position="1"/>
        <end position="24"/>
    </location>
</feature>
<sequence>MKRILSTALLLTLSTSLFTSPVSAKELDKQEDLGDVLSVRQEIEWDVLEGTIKEIGDFNWVVEDLEGKEYTVPVLGIKDLEEYQAVDVQVGQKVSITGKDLSKLESVQMVRIARNGSQLDANEGDLDLNVAKTREIKDALISTFETKGELKVESMRIDKDKLEEIKAKGGDIVLKELKEDIDPEKIKEFGNIRVFEKGQELSGELKERLGKAFKIDEEGTETMAVKGAPIGGDVFLPQEITVNNRTISLPQMMIKAIPAALTLE</sequence>
<keyword evidence="3" id="KW-1185">Reference proteome</keyword>
<proteinExistence type="predicted"/>
<keyword evidence="1" id="KW-0732">Signal</keyword>
<dbReference type="AlphaFoldDB" id="A0A1D8GID9"/>
<accession>A0A1D8GID9</accession>
<evidence type="ECO:0000313" key="2">
    <source>
        <dbReference type="EMBL" id="AOT70668.1"/>
    </source>
</evidence>
<dbReference type="OrthoDB" id="9855065at2"/>
<gene>
    <name evidence="2" type="ORF">Gferi_14450</name>
</gene>
<evidence type="ECO:0000256" key="1">
    <source>
        <dbReference type="SAM" id="SignalP"/>
    </source>
</evidence>
<reference evidence="2 3" key="1">
    <citation type="submission" date="2016-09" db="EMBL/GenBank/DDBJ databases">
        <title>Genomic analysis reveals versatility of anaerobic energy metabolism of Geosporobacter ferrireducens IRF9 of phylum Firmicutes.</title>
        <authorList>
            <person name="Kim S.-J."/>
        </authorList>
    </citation>
    <scope>NUCLEOTIDE SEQUENCE [LARGE SCALE GENOMIC DNA]</scope>
    <source>
        <strain evidence="2 3">IRF9</strain>
    </source>
</reference>
<dbReference type="EMBL" id="CP017269">
    <property type="protein sequence ID" value="AOT70668.1"/>
    <property type="molecule type" value="Genomic_DNA"/>
</dbReference>
<feature type="chain" id="PRO_5009107448" description="DUF5666 domain-containing protein" evidence="1">
    <location>
        <begin position="25"/>
        <end position="264"/>
    </location>
</feature>